<dbReference type="Gene3D" id="3.30.200.20">
    <property type="entry name" value="Phosphorylase Kinase, domain 1"/>
    <property type="match status" value="1"/>
</dbReference>
<evidence type="ECO:0000313" key="11">
    <source>
        <dbReference type="Proteomes" id="UP001628179"/>
    </source>
</evidence>
<evidence type="ECO:0000256" key="5">
    <source>
        <dbReference type="ARBA" id="ARBA00022777"/>
    </source>
</evidence>
<evidence type="ECO:0000256" key="7">
    <source>
        <dbReference type="ARBA" id="ARBA00047899"/>
    </source>
</evidence>
<evidence type="ECO:0000256" key="4">
    <source>
        <dbReference type="ARBA" id="ARBA00022741"/>
    </source>
</evidence>
<keyword evidence="5 10" id="KW-0418">Kinase</keyword>
<dbReference type="Gene3D" id="1.10.510.10">
    <property type="entry name" value="Transferase(Phosphotransferase) domain 1"/>
    <property type="match status" value="1"/>
</dbReference>
<evidence type="ECO:0000256" key="8">
    <source>
        <dbReference type="ARBA" id="ARBA00048679"/>
    </source>
</evidence>
<dbReference type="GeneID" id="98179497"/>
<comment type="catalytic activity">
    <reaction evidence="8">
        <text>L-seryl-[protein] + ATP = O-phospho-L-seryl-[protein] + ADP + H(+)</text>
        <dbReference type="Rhea" id="RHEA:17989"/>
        <dbReference type="Rhea" id="RHEA-COMP:9863"/>
        <dbReference type="Rhea" id="RHEA-COMP:11604"/>
        <dbReference type="ChEBI" id="CHEBI:15378"/>
        <dbReference type="ChEBI" id="CHEBI:29999"/>
        <dbReference type="ChEBI" id="CHEBI:30616"/>
        <dbReference type="ChEBI" id="CHEBI:83421"/>
        <dbReference type="ChEBI" id="CHEBI:456216"/>
        <dbReference type="EC" id="2.7.11.1"/>
    </reaction>
</comment>
<dbReference type="GO" id="GO:0004674">
    <property type="term" value="F:protein serine/threonine kinase activity"/>
    <property type="evidence" value="ECO:0007669"/>
    <property type="project" value="UniProtKB-KW"/>
</dbReference>
<keyword evidence="11" id="KW-1185">Reference proteome</keyword>
<keyword evidence="4" id="KW-0547">Nucleotide-binding</keyword>
<evidence type="ECO:0000256" key="6">
    <source>
        <dbReference type="ARBA" id="ARBA00022840"/>
    </source>
</evidence>
<protein>
    <recommendedName>
        <fullName evidence="1">non-specific serine/threonine protein kinase</fullName>
        <ecNumber evidence="1">2.7.11.1</ecNumber>
    </recommendedName>
</protein>
<evidence type="ECO:0000256" key="2">
    <source>
        <dbReference type="ARBA" id="ARBA00022527"/>
    </source>
</evidence>
<dbReference type="Proteomes" id="UP001628179">
    <property type="component" value="Unassembled WGS sequence"/>
</dbReference>
<dbReference type="PROSITE" id="PS50011">
    <property type="entry name" value="PROTEIN_KINASE_DOM"/>
    <property type="match status" value="1"/>
</dbReference>
<dbReference type="PANTHER" id="PTHR47634">
    <property type="entry name" value="PROTEIN KINASE DOMAIN-CONTAINING PROTEIN-RELATED"/>
    <property type="match status" value="1"/>
</dbReference>
<keyword evidence="6" id="KW-0067">ATP-binding</keyword>
<gene>
    <name evidence="10" type="ORF">MFIFM68171_08755</name>
</gene>
<name>A0ABQ0GLB7_9PEZI</name>
<proteinExistence type="predicted"/>
<evidence type="ECO:0000256" key="1">
    <source>
        <dbReference type="ARBA" id="ARBA00012513"/>
    </source>
</evidence>
<comment type="caution">
    <text evidence="10">The sequence shown here is derived from an EMBL/GenBank/DDBJ whole genome shotgun (WGS) entry which is preliminary data.</text>
</comment>
<dbReference type="PANTHER" id="PTHR47634:SF9">
    <property type="entry name" value="PROTEIN KINASE DOMAIN-CONTAINING PROTEIN-RELATED"/>
    <property type="match status" value="1"/>
</dbReference>
<keyword evidence="2 10" id="KW-0723">Serine/threonine-protein kinase</keyword>
<evidence type="ECO:0000313" key="10">
    <source>
        <dbReference type="EMBL" id="GAB1318545.1"/>
    </source>
</evidence>
<reference evidence="10 11" key="1">
    <citation type="submission" date="2024-09" db="EMBL/GenBank/DDBJ databases">
        <title>Itraconazole resistance in Madurella fahalii resulting from another homologue of gene encoding cytochrome P450 14-alpha sterol demethylase (CYP51).</title>
        <authorList>
            <person name="Yoshioka I."/>
            <person name="Fahal A.H."/>
            <person name="Kaneko S."/>
            <person name="Yaguchi T."/>
        </authorList>
    </citation>
    <scope>NUCLEOTIDE SEQUENCE [LARGE SCALE GENOMIC DNA]</scope>
    <source>
        <strain evidence="10 11">IFM 68171</strain>
    </source>
</reference>
<dbReference type="EC" id="2.7.11.1" evidence="1"/>
<evidence type="ECO:0000259" key="9">
    <source>
        <dbReference type="PROSITE" id="PS50011"/>
    </source>
</evidence>
<dbReference type="InterPro" id="IPR000719">
    <property type="entry name" value="Prot_kinase_dom"/>
</dbReference>
<feature type="domain" description="Protein kinase" evidence="9">
    <location>
        <begin position="67"/>
        <end position="216"/>
    </location>
</feature>
<comment type="catalytic activity">
    <reaction evidence="7">
        <text>L-threonyl-[protein] + ATP = O-phospho-L-threonyl-[protein] + ADP + H(+)</text>
        <dbReference type="Rhea" id="RHEA:46608"/>
        <dbReference type="Rhea" id="RHEA-COMP:11060"/>
        <dbReference type="Rhea" id="RHEA-COMP:11605"/>
        <dbReference type="ChEBI" id="CHEBI:15378"/>
        <dbReference type="ChEBI" id="CHEBI:30013"/>
        <dbReference type="ChEBI" id="CHEBI:30616"/>
        <dbReference type="ChEBI" id="CHEBI:61977"/>
        <dbReference type="ChEBI" id="CHEBI:456216"/>
        <dbReference type="EC" id="2.7.11.1"/>
    </reaction>
</comment>
<sequence>MLGILRNIRKIAPANPTILKLPAREVNVERAEHYCAPNTLFEEETLPHYRAEEYYPVHIGDVLNVRYRVAGKLGYGAYSTNWLCRDMDTTKYIIIKVSTSLRKFPTATHRELKVYEHLAKVESLHPGQSLIRELYDLFELKGPEGKHQCLVQQPMHLTVLQMMNLNTQPFNLPLLKMTVKRILYALDFLHTEASVIHTGIQFCSAEAPNVALTNSP</sequence>
<evidence type="ECO:0000256" key="3">
    <source>
        <dbReference type="ARBA" id="ARBA00022679"/>
    </source>
</evidence>
<dbReference type="InterPro" id="IPR051334">
    <property type="entry name" value="SRPK"/>
</dbReference>
<accession>A0ABQ0GLB7</accession>
<organism evidence="10 11">
    <name type="scientific">Madurella fahalii</name>
    <dbReference type="NCBI Taxonomy" id="1157608"/>
    <lineage>
        <taxon>Eukaryota</taxon>
        <taxon>Fungi</taxon>
        <taxon>Dikarya</taxon>
        <taxon>Ascomycota</taxon>
        <taxon>Pezizomycotina</taxon>
        <taxon>Sordariomycetes</taxon>
        <taxon>Sordariomycetidae</taxon>
        <taxon>Sordariales</taxon>
        <taxon>Sordariales incertae sedis</taxon>
        <taxon>Madurella</taxon>
    </lineage>
</organism>
<dbReference type="SUPFAM" id="SSF56112">
    <property type="entry name" value="Protein kinase-like (PK-like)"/>
    <property type="match status" value="1"/>
</dbReference>
<dbReference type="RefSeq" id="XP_070920275.1">
    <property type="nucleotide sequence ID" value="XM_071064174.1"/>
</dbReference>
<dbReference type="InterPro" id="IPR011009">
    <property type="entry name" value="Kinase-like_dom_sf"/>
</dbReference>
<dbReference type="EMBL" id="BAAFSV010000005">
    <property type="protein sequence ID" value="GAB1318545.1"/>
    <property type="molecule type" value="Genomic_DNA"/>
</dbReference>
<keyword evidence="3" id="KW-0808">Transferase</keyword>